<feature type="region of interest" description="Disordered" evidence="1">
    <location>
        <begin position="63"/>
        <end position="107"/>
    </location>
</feature>
<evidence type="ECO:0000313" key="3">
    <source>
        <dbReference type="Proteomes" id="UP000714618"/>
    </source>
</evidence>
<reference evidence="2" key="1">
    <citation type="submission" date="2020-06" db="EMBL/GenBank/DDBJ databases">
        <authorList>
            <person name="Onetto C."/>
        </authorList>
    </citation>
    <scope>NUCLEOTIDE SEQUENCE</scope>
</reference>
<name>A0A9N8PLG7_9PEZI</name>
<organism evidence="2 3">
    <name type="scientific">Aureobasidium mustum</name>
    <dbReference type="NCBI Taxonomy" id="2773714"/>
    <lineage>
        <taxon>Eukaryota</taxon>
        <taxon>Fungi</taxon>
        <taxon>Dikarya</taxon>
        <taxon>Ascomycota</taxon>
        <taxon>Pezizomycotina</taxon>
        <taxon>Dothideomycetes</taxon>
        <taxon>Dothideomycetidae</taxon>
        <taxon>Dothideales</taxon>
        <taxon>Saccotheciaceae</taxon>
        <taxon>Aureobasidium</taxon>
    </lineage>
</organism>
<feature type="compositionally biased region" description="Polar residues" evidence="1">
    <location>
        <begin position="205"/>
        <end position="214"/>
    </location>
</feature>
<proteinExistence type="predicted"/>
<comment type="caution">
    <text evidence="2">The sequence shown here is derived from an EMBL/GenBank/DDBJ whole genome shotgun (WGS) entry which is preliminary data.</text>
</comment>
<dbReference type="Proteomes" id="UP000714618">
    <property type="component" value="Unassembled WGS sequence"/>
</dbReference>
<feature type="region of interest" description="Disordered" evidence="1">
    <location>
        <begin position="404"/>
        <end position="428"/>
    </location>
</feature>
<protein>
    <recommendedName>
        <fullName evidence="4">Thymidylate kinase</fullName>
    </recommendedName>
</protein>
<sequence>MATVSMPRQPFGVLDSPRLAHLSGIKNRQNGMSRLRHGSDNVFDKSVADIAVNAGIVKTPSPLSGKAKMVVPTSSPSLKPSAKRRITPSFDDFDGQNDDAENVNPNMFLSPMKRTKMDLSSTTLKPKGLSTLPSSFNFTFNPTKTTPTTSMPPPSIVPSRLSTPMKYAGVTKPSTRTPLTAPAGRSPKSKRDRRRLSVHTPVTRGDSSTHSRPSARTGLPFSIDAALTASLKTPAPAAALPKPASSIEESMPSSWFFAIHEDTAEEEAENLMEHSTLTLDLSSDDESATKANEDRGKENVAPADYDPVTSSASSPRPSRRSQKSAADMETDETSRAPLGSLDTIEFIPEGLTKDSVVVINDLPESCTFEAPAEKQELECNPPIIISPPKKTCLSNLKDEIFIFEDESASPAPSTGGKRKRSADDDEDE</sequence>
<evidence type="ECO:0000256" key="1">
    <source>
        <dbReference type="SAM" id="MobiDB-lite"/>
    </source>
</evidence>
<feature type="region of interest" description="Disordered" evidence="1">
    <location>
        <begin position="277"/>
        <end position="340"/>
    </location>
</feature>
<keyword evidence="3" id="KW-1185">Reference proteome</keyword>
<dbReference type="AlphaFoldDB" id="A0A9N8PLG7"/>
<feature type="compositionally biased region" description="Basic and acidic residues" evidence="1">
    <location>
        <begin position="287"/>
        <end position="298"/>
    </location>
</feature>
<evidence type="ECO:0000313" key="2">
    <source>
        <dbReference type="EMBL" id="CAD0100275.1"/>
    </source>
</evidence>
<feature type="region of interest" description="Disordered" evidence="1">
    <location>
        <begin position="166"/>
        <end position="218"/>
    </location>
</feature>
<dbReference type="OrthoDB" id="425602at2759"/>
<evidence type="ECO:0008006" key="4">
    <source>
        <dbReference type="Google" id="ProtNLM"/>
    </source>
</evidence>
<accession>A0A9N8PLG7</accession>
<gene>
    <name evidence="2" type="ORF">AWRI4233_LOCUS9100</name>
</gene>
<feature type="compositionally biased region" description="Acidic residues" evidence="1">
    <location>
        <begin position="91"/>
        <end position="101"/>
    </location>
</feature>
<feature type="compositionally biased region" description="Basic residues" evidence="1">
    <location>
        <begin position="187"/>
        <end position="197"/>
    </location>
</feature>
<dbReference type="EMBL" id="CAIJEO010000011">
    <property type="protein sequence ID" value="CAD0100275.1"/>
    <property type="molecule type" value="Genomic_DNA"/>
</dbReference>